<dbReference type="KEGG" id="bmic:BMR1_03g02945"/>
<reference evidence="2 3" key="1">
    <citation type="journal article" date="2012" name="Nucleic Acids Res.">
        <title>Sequencing of the smallest Apicomplexan genome from the human pathogen Babesia microti.</title>
        <authorList>
            <person name="Cornillot E."/>
            <person name="Hadj-Kaddour K."/>
            <person name="Dassouli A."/>
            <person name="Noel B."/>
            <person name="Ranwez V."/>
            <person name="Vacherie B."/>
            <person name="Augagneur Y."/>
            <person name="Bres V."/>
            <person name="Duclos A."/>
            <person name="Randazzo S."/>
            <person name="Carcy B."/>
            <person name="Debierre-Grockiego F."/>
            <person name="Delbecq S."/>
            <person name="Moubri-Menage K."/>
            <person name="Shams-Eldin H."/>
            <person name="Usmani-Brown S."/>
            <person name="Bringaud F."/>
            <person name="Wincker P."/>
            <person name="Vivares C.P."/>
            <person name="Schwarz R.T."/>
            <person name="Schetters T.P."/>
            <person name="Krause P.J."/>
            <person name="Gorenflot A."/>
            <person name="Berry V."/>
            <person name="Barbe V."/>
            <person name="Ben Mamoun C."/>
        </authorList>
    </citation>
    <scope>NUCLEOTIDE SEQUENCE [LARGE SCALE GENOMIC DNA]</scope>
    <source>
        <strain evidence="2 3">RI</strain>
    </source>
</reference>
<feature type="transmembrane region" description="Helical" evidence="1">
    <location>
        <begin position="6"/>
        <end position="29"/>
    </location>
</feature>
<dbReference type="EMBL" id="LN871598">
    <property type="protein sequence ID" value="CTQ41189.1"/>
    <property type="molecule type" value="Genomic_DNA"/>
</dbReference>
<dbReference type="VEuPathDB" id="PiroplasmaDB:BMR1_03g02945"/>
<accession>A0A0K3AN88</accession>
<reference evidence="2 3" key="3">
    <citation type="journal article" date="2016" name="Sci. Rep.">
        <title>Genome-wide diversity and gene expression profiling of Babesia microti isolates identify polymorphic genes that mediate host-pathogen interactions.</title>
        <authorList>
            <person name="Silva J.C."/>
            <person name="Cornillot E."/>
            <person name="McCracken C."/>
            <person name="Usmani-Brown S."/>
            <person name="Dwivedi A."/>
            <person name="Ifeonu O.O."/>
            <person name="Crabtree J."/>
            <person name="Gotia H.T."/>
            <person name="Virji A.Z."/>
            <person name="Reynes C."/>
            <person name="Colinge J."/>
            <person name="Kumar V."/>
            <person name="Lawres L."/>
            <person name="Pazzi J.E."/>
            <person name="Pablo J.V."/>
            <person name="Hung C."/>
            <person name="Brancato J."/>
            <person name="Kumari P."/>
            <person name="Orvis J."/>
            <person name="Tretina K."/>
            <person name="Chibucos M."/>
            <person name="Ott S."/>
            <person name="Sadzewicz L."/>
            <person name="Sengamalay N."/>
            <person name="Shetty A.C."/>
            <person name="Su Q."/>
            <person name="Tallon L."/>
            <person name="Fraser C.M."/>
            <person name="Frutos R."/>
            <person name="Molina D.M."/>
            <person name="Krause P.J."/>
            <person name="Ben Mamoun C."/>
        </authorList>
    </citation>
    <scope>NUCLEOTIDE SEQUENCE [LARGE SCALE GENOMIC DNA]</scope>
    <source>
        <strain evidence="2 3">RI</strain>
    </source>
</reference>
<keyword evidence="1" id="KW-0472">Membrane</keyword>
<sequence length="114" mass="12628">MSWKVVGIISSIMSTFNVFVVLNIIRVIYSDFGAHEICKNDDCNAKVMSCKIVILFHASLLALSIGYLSGFITFDPIIYIKRSLGLVASEGPARGGGRYRPLLHNTSDELFELK</sequence>
<evidence type="ECO:0000313" key="2">
    <source>
        <dbReference type="EMBL" id="CTQ41189.1"/>
    </source>
</evidence>
<dbReference type="Proteomes" id="UP000002899">
    <property type="component" value="Chromosome III"/>
</dbReference>
<dbReference type="AlphaFoldDB" id="A0A0K3AN88"/>
<protein>
    <submittedName>
        <fullName evidence="2">Uncharacterized protein</fullName>
    </submittedName>
</protein>
<feature type="transmembrane region" description="Helical" evidence="1">
    <location>
        <begin position="50"/>
        <end position="74"/>
    </location>
</feature>
<proteinExistence type="predicted"/>
<evidence type="ECO:0000313" key="3">
    <source>
        <dbReference type="Proteomes" id="UP000002899"/>
    </source>
</evidence>
<keyword evidence="1" id="KW-1133">Transmembrane helix</keyword>
<dbReference type="GeneID" id="24425231"/>
<keyword evidence="3" id="KW-1185">Reference proteome</keyword>
<name>A0A0K3AN88_BABMR</name>
<evidence type="ECO:0000256" key="1">
    <source>
        <dbReference type="SAM" id="Phobius"/>
    </source>
</evidence>
<gene>
    <name evidence="2" type="ORF">BMR1_03g02945</name>
</gene>
<organism evidence="2 3">
    <name type="scientific">Babesia microti (strain RI)</name>
    <dbReference type="NCBI Taxonomy" id="1133968"/>
    <lineage>
        <taxon>Eukaryota</taxon>
        <taxon>Sar</taxon>
        <taxon>Alveolata</taxon>
        <taxon>Apicomplexa</taxon>
        <taxon>Aconoidasida</taxon>
        <taxon>Piroplasmida</taxon>
        <taxon>Babesiidae</taxon>
        <taxon>Babesia</taxon>
    </lineage>
</organism>
<keyword evidence="1" id="KW-0812">Transmembrane</keyword>
<dbReference type="RefSeq" id="XP_012649200.1">
    <property type="nucleotide sequence ID" value="XM_012793746.1"/>
</dbReference>
<reference evidence="2 3" key="2">
    <citation type="journal article" date="2013" name="PLoS ONE">
        <title>Whole genome mapping and re-organization of the nuclear and mitochondrial genomes of Babesia microti isolates.</title>
        <authorList>
            <person name="Cornillot E."/>
            <person name="Dassouli A."/>
            <person name="Garg A."/>
            <person name="Pachikara N."/>
            <person name="Randazzo S."/>
            <person name="Depoix D."/>
            <person name="Carcy B."/>
            <person name="Delbecq S."/>
            <person name="Frutos R."/>
            <person name="Silva J.C."/>
            <person name="Sutton R."/>
            <person name="Krause P.J."/>
            <person name="Mamoun C.B."/>
        </authorList>
    </citation>
    <scope>NUCLEOTIDE SEQUENCE [LARGE SCALE GENOMIC DNA]</scope>
    <source>
        <strain evidence="2 3">RI</strain>
    </source>
</reference>